<proteinExistence type="predicted"/>
<dbReference type="Proteomes" id="UP001148629">
    <property type="component" value="Unassembled WGS sequence"/>
</dbReference>
<dbReference type="EMBL" id="JANRMS010003581">
    <property type="protein sequence ID" value="KAJ3517336.1"/>
    <property type="molecule type" value="Genomic_DNA"/>
</dbReference>
<protein>
    <submittedName>
        <fullName evidence="1">Uncharacterized protein</fullName>
    </submittedName>
</protein>
<keyword evidence="2" id="KW-1185">Reference proteome</keyword>
<organism evidence="1 2">
    <name type="scientific">Fusarium decemcellulare</name>
    <dbReference type="NCBI Taxonomy" id="57161"/>
    <lineage>
        <taxon>Eukaryota</taxon>
        <taxon>Fungi</taxon>
        <taxon>Dikarya</taxon>
        <taxon>Ascomycota</taxon>
        <taxon>Pezizomycotina</taxon>
        <taxon>Sordariomycetes</taxon>
        <taxon>Hypocreomycetidae</taxon>
        <taxon>Hypocreales</taxon>
        <taxon>Nectriaceae</taxon>
        <taxon>Fusarium</taxon>
        <taxon>Fusarium decemcellulare species complex</taxon>
    </lineage>
</organism>
<evidence type="ECO:0000313" key="1">
    <source>
        <dbReference type="EMBL" id="KAJ3517336.1"/>
    </source>
</evidence>
<comment type="caution">
    <text evidence="1">The sequence shown here is derived from an EMBL/GenBank/DDBJ whole genome shotgun (WGS) entry which is preliminary data.</text>
</comment>
<accession>A0ACC1RF51</accession>
<evidence type="ECO:0000313" key="2">
    <source>
        <dbReference type="Proteomes" id="UP001148629"/>
    </source>
</evidence>
<reference evidence="1" key="1">
    <citation type="submission" date="2022-08" db="EMBL/GenBank/DDBJ databases">
        <title>Genome Sequence of Fusarium decemcellulare.</title>
        <authorList>
            <person name="Buettner E."/>
        </authorList>
    </citation>
    <scope>NUCLEOTIDE SEQUENCE</scope>
    <source>
        <strain evidence="1">Babe19</strain>
    </source>
</reference>
<gene>
    <name evidence="1" type="ORF">NM208_g14719</name>
</gene>
<name>A0ACC1RF51_9HYPO</name>
<sequence length="175" mass="19055">MSARPASFWFRPIRKRAPQPVDQADYFIFAQLASRDQIHIAIEQSSSAQLTKHPNPEIFRKNRVDQLKTSAAGPAPISKTVALKIRLTSARWVGPSGCRALLAESGPGSRRRIVNNGAVCLATGLTGRTMEKIAMGWTGRPEAERIPKPLGLTFPTTKSHPGGKEDVAAFEVDVV</sequence>